<evidence type="ECO:0000259" key="1">
    <source>
        <dbReference type="Pfam" id="PF00085"/>
    </source>
</evidence>
<sequence>MESIEIISTFSPKPKQERMVFSLIQEKLAVDNGSTGEIFSSSALFPESPNRDVNRIVAAASVTAALALFLSTRLDFSVALRGGWTRSFILALSNGKPTVVEFYADWCEVCRELAPDVYKIQVMLALLCLCLICWC</sequence>
<feature type="domain" description="Thioredoxin" evidence="1">
    <location>
        <begin position="91"/>
        <end position="121"/>
    </location>
</feature>
<dbReference type="Proteomes" id="UP001295469">
    <property type="component" value="Chromosome C01"/>
</dbReference>
<dbReference type="PANTHER" id="PTHR47353:SF1">
    <property type="entry name" value="THIOREDOXIN-LIKE PROTEIN HCF164, CHLOROPLASTIC"/>
    <property type="match status" value="1"/>
</dbReference>
<dbReference type="Pfam" id="PF00085">
    <property type="entry name" value="Thioredoxin"/>
    <property type="match status" value="1"/>
</dbReference>
<dbReference type="PANTHER" id="PTHR47353">
    <property type="entry name" value="THIOREDOXIN-LIKE PROTEIN HCF164, CHLOROPLASTIC"/>
    <property type="match status" value="1"/>
</dbReference>
<accession>A0A816R1W0</accession>
<evidence type="ECO:0000313" key="2">
    <source>
        <dbReference type="EMBL" id="CAF2069234.1"/>
    </source>
</evidence>
<reference evidence="2" key="1">
    <citation type="submission" date="2021-01" db="EMBL/GenBank/DDBJ databases">
        <authorList>
            <consortium name="Genoscope - CEA"/>
            <person name="William W."/>
        </authorList>
    </citation>
    <scope>NUCLEOTIDE SEQUENCE</scope>
</reference>
<dbReference type="InterPro" id="IPR044241">
    <property type="entry name" value="TxlA/HCF164"/>
</dbReference>
<gene>
    <name evidence="2" type="ORF">DARMORV10_C01P10450.1</name>
</gene>
<dbReference type="SUPFAM" id="SSF52833">
    <property type="entry name" value="Thioredoxin-like"/>
    <property type="match status" value="1"/>
</dbReference>
<proteinExistence type="predicted"/>
<dbReference type="AlphaFoldDB" id="A0A816R1W0"/>
<dbReference type="InterPro" id="IPR036249">
    <property type="entry name" value="Thioredoxin-like_sf"/>
</dbReference>
<name>A0A816R1W0_BRANA</name>
<dbReference type="InterPro" id="IPR013766">
    <property type="entry name" value="Thioredoxin_domain"/>
</dbReference>
<dbReference type="Gene3D" id="3.40.30.10">
    <property type="entry name" value="Glutaredoxin"/>
    <property type="match status" value="1"/>
</dbReference>
<protein>
    <submittedName>
        <fullName evidence="2">(rape) hypothetical protein</fullName>
    </submittedName>
</protein>
<dbReference type="EMBL" id="HG994365">
    <property type="protein sequence ID" value="CAF2069234.1"/>
    <property type="molecule type" value="Genomic_DNA"/>
</dbReference>
<organism evidence="2">
    <name type="scientific">Brassica napus</name>
    <name type="common">Rape</name>
    <dbReference type="NCBI Taxonomy" id="3708"/>
    <lineage>
        <taxon>Eukaryota</taxon>
        <taxon>Viridiplantae</taxon>
        <taxon>Streptophyta</taxon>
        <taxon>Embryophyta</taxon>
        <taxon>Tracheophyta</taxon>
        <taxon>Spermatophyta</taxon>
        <taxon>Magnoliopsida</taxon>
        <taxon>eudicotyledons</taxon>
        <taxon>Gunneridae</taxon>
        <taxon>Pentapetalae</taxon>
        <taxon>rosids</taxon>
        <taxon>malvids</taxon>
        <taxon>Brassicales</taxon>
        <taxon>Brassicaceae</taxon>
        <taxon>Brassiceae</taxon>
        <taxon>Brassica</taxon>
    </lineage>
</organism>